<dbReference type="FunFam" id="3.10.250.10:FF:000001">
    <property type="entry name" value="Lysyl oxidase 4 isoform X1"/>
    <property type="match status" value="3"/>
</dbReference>
<dbReference type="SUPFAM" id="SSF56487">
    <property type="entry name" value="SRCR-like"/>
    <property type="match status" value="4"/>
</dbReference>
<dbReference type="OrthoDB" id="6124089at2759"/>
<comment type="caution">
    <text evidence="3">Lacks conserved residue(s) required for the propagation of feature annotation.</text>
</comment>
<dbReference type="AlphaFoldDB" id="A0A8B6CJR9"/>
<dbReference type="Proteomes" id="UP000596742">
    <property type="component" value="Unassembled WGS sequence"/>
</dbReference>
<feature type="domain" description="SRCR" evidence="5">
    <location>
        <begin position="684"/>
        <end position="802"/>
    </location>
</feature>
<dbReference type="Gene3D" id="3.10.250.10">
    <property type="entry name" value="SRCR-like domain"/>
    <property type="match status" value="4"/>
</dbReference>
<name>A0A8B6CJR9_MYTGA</name>
<feature type="region of interest" description="Disordered" evidence="4">
    <location>
        <begin position="600"/>
        <end position="625"/>
    </location>
</feature>
<gene>
    <name evidence="6" type="ORF">MGAL_10B051328</name>
</gene>
<evidence type="ECO:0000256" key="1">
    <source>
        <dbReference type="ARBA" id="ARBA00022729"/>
    </source>
</evidence>
<feature type="disulfide bond" evidence="3">
    <location>
        <begin position="955"/>
        <end position="965"/>
    </location>
</feature>
<comment type="caution">
    <text evidence="6">The sequence shown here is derived from an EMBL/GenBank/DDBJ whole genome shotgun (WGS) entry which is preliminary data.</text>
</comment>
<evidence type="ECO:0000313" key="7">
    <source>
        <dbReference type="Proteomes" id="UP000596742"/>
    </source>
</evidence>
<dbReference type="InterPro" id="IPR001190">
    <property type="entry name" value="SRCR"/>
</dbReference>
<evidence type="ECO:0000259" key="5">
    <source>
        <dbReference type="PROSITE" id="PS50287"/>
    </source>
</evidence>
<accession>A0A8B6CJR9</accession>
<feature type="domain" description="SRCR" evidence="5">
    <location>
        <begin position="887"/>
        <end position="985"/>
    </location>
</feature>
<dbReference type="GO" id="GO:0016020">
    <property type="term" value="C:membrane"/>
    <property type="evidence" value="ECO:0007669"/>
    <property type="project" value="InterPro"/>
</dbReference>
<feature type="disulfide bond" evidence="3">
    <location>
        <begin position="801"/>
        <end position="865"/>
    </location>
</feature>
<feature type="region of interest" description="Disordered" evidence="4">
    <location>
        <begin position="1"/>
        <end position="37"/>
    </location>
</feature>
<organism evidence="6 7">
    <name type="scientific">Mytilus galloprovincialis</name>
    <name type="common">Mediterranean mussel</name>
    <dbReference type="NCBI Taxonomy" id="29158"/>
    <lineage>
        <taxon>Eukaryota</taxon>
        <taxon>Metazoa</taxon>
        <taxon>Spiralia</taxon>
        <taxon>Lophotrochozoa</taxon>
        <taxon>Mollusca</taxon>
        <taxon>Bivalvia</taxon>
        <taxon>Autobranchia</taxon>
        <taxon>Pteriomorphia</taxon>
        <taxon>Mytilida</taxon>
        <taxon>Mytiloidea</taxon>
        <taxon>Mytilidae</taxon>
        <taxon>Mytilinae</taxon>
        <taxon>Mytilus</taxon>
    </lineage>
</organism>
<evidence type="ECO:0000313" key="6">
    <source>
        <dbReference type="EMBL" id="VDI05782.1"/>
    </source>
</evidence>
<dbReference type="Pfam" id="PF00530">
    <property type="entry name" value="SRCR"/>
    <property type="match status" value="4"/>
</dbReference>
<feature type="compositionally biased region" description="Polar residues" evidence="4">
    <location>
        <begin position="1"/>
        <end position="24"/>
    </location>
</feature>
<reference evidence="6" key="1">
    <citation type="submission" date="2018-11" db="EMBL/GenBank/DDBJ databases">
        <authorList>
            <person name="Alioto T."/>
            <person name="Alioto T."/>
        </authorList>
    </citation>
    <scope>NUCLEOTIDE SEQUENCE</scope>
</reference>
<keyword evidence="1" id="KW-0732">Signal</keyword>
<keyword evidence="7" id="KW-1185">Reference proteome</keyword>
<evidence type="ECO:0000256" key="2">
    <source>
        <dbReference type="ARBA" id="ARBA00023157"/>
    </source>
</evidence>
<feature type="disulfide bond" evidence="3">
    <location>
        <begin position="846"/>
        <end position="856"/>
    </location>
</feature>
<evidence type="ECO:0000256" key="3">
    <source>
        <dbReference type="PROSITE-ProRule" id="PRU00196"/>
    </source>
</evidence>
<dbReference type="PANTHER" id="PTHR48071">
    <property type="entry name" value="SRCR DOMAIN-CONTAINING PROTEIN"/>
    <property type="match status" value="1"/>
</dbReference>
<feature type="disulfide bond" evidence="3">
    <location>
        <begin position="752"/>
        <end position="762"/>
    </location>
</feature>
<feature type="domain" description="SRCR" evidence="5">
    <location>
        <begin position="996"/>
        <end position="1038"/>
    </location>
</feature>
<keyword evidence="2 3" id="KW-1015">Disulfide bond</keyword>
<feature type="domain" description="SRCR" evidence="5">
    <location>
        <begin position="798"/>
        <end position="876"/>
    </location>
</feature>
<dbReference type="PRINTS" id="PR00258">
    <property type="entry name" value="SPERACTRCPTR"/>
</dbReference>
<dbReference type="EMBL" id="UYJE01001859">
    <property type="protein sequence ID" value="VDI05782.1"/>
    <property type="molecule type" value="Genomic_DNA"/>
</dbReference>
<dbReference type="PROSITE" id="PS00420">
    <property type="entry name" value="SRCR_1"/>
    <property type="match status" value="3"/>
</dbReference>
<sequence length="1057" mass="120223">MAQSATTSRSIPEVLASSNNELNVSDNSDSDIENDESDIENTCDTIQARAREFYSTSVIQDQSENTCSLNQNDELEDPSRLRINALFANDCNCTKKFFTKLSTFREQAYDVSLSVCEFTKAERDIYLLSKLENLEITDSVFRGEKRERKRYRYSFQGVEICEFTWRNIYNIGRSEFKSLKQHLNANGVTPRSHGLSGRKSNHGHSFEVIENTIKFIKRYADEFGLPLPAAPRATDNTPPILLPCSESKKYVHSKYVSSCVNSEQQYVQLTVFKEVWNACVPHIQFMKPKTDLCKTCFQLREDISGSISEDAKLVTTQKLIDHIQSARTEREYYKLCTQRSRDELKLAESPIGKYNTPCSKNFENVHYTFDFSQYVNLPHSSQQVGALYFLTPRKVQIFGVCDENFPMQTNYLIDEQQTIGENGSRTHGPNAVLSMLHHYLHGKNSLYDSQRMRQSTREREENNGNENPEGLPFEVKDLDTQSADVFSSLLVKEGYHHYEARVMLAGEQGLGKTTIARYLVGRGPTNIRNSTDGIDIYNGLSFFDRETYEWVQGKQDFTLSEIAISRLLRQEEDTSADLHLNKMNLMEVEEELSDNESSYIIRDNPLPDQSDKTQNKYSNNDNDVDRSITNIGMSLENTPMEALPVFSNDTTEENPKRDNIRIALQGDPYFCKKDKVECPNAGGLRITEGFAENQGRLEVYYKGEWGTVCDNQFTNVDAEVACKQLGYCSGLMIPPHKVDDGIGTIWLNNVNCSGSESGLLNCTFNTDASNCRHCGLRITDGFAGNQGRLEIKNKGEWGTLCDDQFENVDAEVAYRQLGYWLVLRLKLPSTKVNDGIGTIWLNNVNCSGSESYLLNCTYNYDTSRCRHYHDVGIHCFLNCSTENEGDMCITDGFAKNQGRLEIYYKDEWGTLCDNEFDNVDAEVACRQFGYCSGLKLPSNKVNDGIGTIWFNNVNCVGSESNLVNCTYNHDISSCRHYHDVGIHCFLNCSTEEGGDLRLIKGYAKNQGQLEINYKGEWGTVCDNQFENVDAKVACRLLGYWCVLHLERDTKCTFYFKL</sequence>
<protein>
    <recommendedName>
        <fullName evidence="5">SRCR domain-containing protein</fullName>
    </recommendedName>
</protein>
<proteinExistence type="predicted"/>
<feature type="compositionally biased region" description="Polar residues" evidence="4">
    <location>
        <begin position="615"/>
        <end position="625"/>
    </location>
</feature>
<dbReference type="InterPro" id="IPR036772">
    <property type="entry name" value="SRCR-like_dom_sf"/>
</dbReference>
<feature type="region of interest" description="Disordered" evidence="4">
    <location>
        <begin position="450"/>
        <end position="472"/>
    </location>
</feature>
<feature type="compositionally biased region" description="Acidic residues" evidence="4">
    <location>
        <begin position="28"/>
        <end position="37"/>
    </location>
</feature>
<dbReference type="SMART" id="SM00202">
    <property type="entry name" value="SR"/>
    <property type="match status" value="3"/>
</dbReference>
<evidence type="ECO:0000256" key="4">
    <source>
        <dbReference type="SAM" id="MobiDB-lite"/>
    </source>
</evidence>
<dbReference type="PANTHER" id="PTHR48071:SF18">
    <property type="entry name" value="DELETED IN MALIGNANT BRAIN TUMORS 1 PROTEIN-RELATED"/>
    <property type="match status" value="1"/>
</dbReference>
<dbReference type="PROSITE" id="PS50287">
    <property type="entry name" value="SRCR_2"/>
    <property type="match status" value="4"/>
</dbReference>